<dbReference type="Gene3D" id="3.10.129.10">
    <property type="entry name" value="Hotdog Thioesterase"/>
    <property type="match status" value="1"/>
</dbReference>
<accession>E1YC97</accession>
<dbReference type="PANTHER" id="PTHR31793">
    <property type="entry name" value="4-HYDROXYBENZOYL-COA THIOESTERASE FAMILY MEMBER"/>
    <property type="match status" value="1"/>
</dbReference>
<name>E1YC97_9BACT</name>
<evidence type="ECO:0000256" key="2">
    <source>
        <dbReference type="ARBA" id="ARBA00022801"/>
    </source>
</evidence>
<dbReference type="Pfam" id="PF13279">
    <property type="entry name" value="4HBT_2"/>
    <property type="match status" value="1"/>
</dbReference>
<dbReference type="InterPro" id="IPR050563">
    <property type="entry name" value="4-hydroxybenzoyl-CoA_TE"/>
</dbReference>
<sequence length="141" mass="16495">MKQNIVERKIMWGDLDSMGIVFYPRYYEWIDACSHLFFESIDLNLVKLTEKMHLGFGLAESSCIYIKPGRYHQTVKIITQLEELNEKTVKLKHFIHNTLNNELMVTGLEKRICMDVSNPENLMAINIPEKIYSILKTALDK</sequence>
<keyword evidence="2" id="KW-0378">Hydrolase</keyword>
<dbReference type="InterPro" id="IPR029069">
    <property type="entry name" value="HotDog_dom_sf"/>
</dbReference>
<dbReference type="EMBL" id="FR695868">
    <property type="protein sequence ID" value="CBX28191.1"/>
    <property type="molecule type" value="Genomic_DNA"/>
</dbReference>
<evidence type="ECO:0000256" key="1">
    <source>
        <dbReference type="ARBA" id="ARBA00005953"/>
    </source>
</evidence>
<proteinExistence type="inferred from homology"/>
<reference evidence="3" key="1">
    <citation type="journal article" date="2011" name="Environ. Microbiol.">
        <title>Genomic insights into the metabolic potential of the polycyclic aromatic hydrocarbon degrading sulfate-reducing Deltaproteobacterium N47.</title>
        <authorList>
            <person name="Bergmann F."/>
            <person name="Selesi D."/>
            <person name="Weinmaier T."/>
            <person name="Tischler P."/>
            <person name="Rattei T."/>
            <person name="Meckenstock R.U."/>
        </authorList>
    </citation>
    <scope>NUCLEOTIDE SEQUENCE</scope>
</reference>
<organism evidence="3">
    <name type="scientific">uncultured Desulfobacterium sp</name>
    <dbReference type="NCBI Taxonomy" id="201089"/>
    <lineage>
        <taxon>Bacteria</taxon>
        <taxon>Pseudomonadati</taxon>
        <taxon>Thermodesulfobacteriota</taxon>
        <taxon>Desulfobacteria</taxon>
        <taxon>Desulfobacterales</taxon>
        <taxon>Desulfobacteriaceae</taxon>
        <taxon>Desulfobacterium</taxon>
        <taxon>environmental samples</taxon>
    </lineage>
</organism>
<dbReference type="GO" id="GO:0047617">
    <property type="term" value="F:fatty acyl-CoA hydrolase activity"/>
    <property type="evidence" value="ECO:0007669"/>
    <property type="project" value="TreeGrafter"/>
</dbReference>
<dbReference type="PANTHER" id="PTHR31793:SF27">
    <property type="entry name" value="NOVEL THIOESTERASE SUPERFAMILY DOMAIN AND SAPOSIN A-TYPE DOMAIN CONTAINING PROTEIN (0610012H03RIK)"/>
    <property type="match status" value="1"/>
</dbReference>
<dbReference type="SUPFAM" id="SSF54637">
    <property type="entry name" value="Thioesterase/thiol ester dehydrase-isomerase"/>
    <property type="match status" value="1"/>
</dbReference>
<gene>
    <name evidence="3" type="ORF">N47_G35150</name>
</gene>
<protein>
    <submittedName>
        <fullName evidence="3">Uncharacterized protein</fullName>
    </submittedName>
</protein>
<dbReference type="CDD" id="cd00586">
    <property type="entry name" value="4HBT"/>
    <property type="match status" value="1"/>
</dbReference>
<dbReference type="AlphaFoldDB" id="E1YC97"/>
<evidence type="ECO:0000313" key="3">
    <source>
        <dbReference type="EMBL" id="CBX28191.1"/>
    </source>
</evidence>
<comment type="similarity">
    <text evidence="1">Belongs to the 4-hydroxybenzoyl-CoA thioesterase family.</text>
</comment>